<dbReference type="Proteomes" id="UP000266677">
    <property type="component" value="Unassembled WGS sequence"/>
</dbReference>
<evidence type="ECO:0008006" key="3">
    <source>
        <dbReference type="Google" id="ProtNLM"/>
    </source>
</evidence>
<reference evidence="1 2" key="1">
    <citation type="submission" date="2018-09" db="EMBL/GenBank/DDBJ databases">
        <title>YIM PH21274 draft genome.</title>
        <authorList>
            <person name="Miao C."/>
        </authorList>
    </citation>
    <scope>NUCLEOTIDE SEQUENCE [LARGE SCALE GENOMIC DNA]</scope>
    <source>
        <strain evidence="1 2">YIM PH 21724</strain>
    </source>
</reference>
<organism evidence="1 2">
    <name type="scientific">Nocardia panacis</name>
    <dbReference type="NCBI Taxonomy" id="2340916"/>
    <lineage>
        <taxon>Bacteria</taxon>
        <taxon>Bacillati</taxon>
        <taxon>Actinomycetota</taxon>
        <taxon>Actinomycetes</taxon>
        <taxon>Mycobacteriales</taxon>
        <taxon>Nocardiaceae</taxon>
        <taxon>Nocardia</taxon>
    </lineage>
</organism>
<proteinExistence type="predicted"/>
<keyword evidence="2" id="KW-1185">Reference proteome</keyword>
<evidence type="ECO:0000313" key="1">
    <source>
        <dbReference type="EMBL" id="RJO69978.1"/>
    </source>
</evidence>
<dbReference type="AlphaFoldDB" id="A0A3A4KBI3"/>
<dbReference type="RefSeq" id="WP_120044345.1">
    <property type="nucleotide sequence ID" value="NZ_QZFU01000041.1"/>
</dbReference>
<evidence type="ECO:0000313" key="2">
    <source>
        <dbReference type="Proteomes" id="UP000266677"/>
    </source>
</evidence>
<dbReference type="OrthoDB" id="4550316at2"/>
<gene>
    <name evidence="1" type="ORF">D5S18_29335</name>
</gene>
<protein>
    <recommendedName>
        <fullName evidence="3">PIN domain-containing protein</fullName>
    </recommendedName>
</protein>
<name>A0A3A4KBI3_9NOCA</name>
<accession>A0A3A4KBI3</accession>
<comment type="caution">
    <text evidence="1">The sequence shown here is derived from an EMBL/GenBank/DDBJ whole genome shotgun (WGS) entry which is preliminary data.</text>
</comment>
<dbReference type="EMBL" id="QZFU01000041">
    <property type="protein sequence ID" value="RJO69978.1"/>
    <property type="molecule type" value="Genomic_DNA"/>
</dbReference>
<sequence length="136" mass="14052">MNCAAVGGYVLDVAALIGACRRRPYPESVVWGTVITHGVLVVPAAVLDEARARVPPASADILEVLLSLPNTVIADLDEAVAARCGALLADAVEQRAGHLSAAHAAIEGVSRGWPIATDRAEFLISLLPSADVDPLP</sequence>